<name>A0A1E3UCY8_9FIRM</name>
<evidence type="ECO:0000313" key="2">
    <source>
        <dbReference type="EMBL" id="ODR58140.1"/>
    </source>
</evidence>
<evidence type="ECO:0000313" key="1">
    <source>
        <dbReference type="EMBL" id="ODR47761.1"/>
    </source>
</evidence>
<dbReference type="Proteomes" id="UP000094271">
    <property type="component" value="Unassembled WGS sequence"/>
</dbReference>
<organism evidence="1 3">
    <name type="scientific">Eisenbergiella tayi</name>
    <dbReference type="NCBI Taxonomy" id="1432052"/>
    <lineage>
        <taxon>Bacteria</taxon>
        <taxon>Bacillati</taxon>
        <taxon>Bacillota</taxon>
        <taxon>Clostridia</taxon>
        <taxon>Lachnospirales</taxon>
        <taxon>Lachnospiraceae</taxon>
        <taxon>Eisenbergiella</taxon>
    </lineage>
</organism>
<sequence>MFRSAGRLPTRQNSSLRSSDKPLGAAVFRLNGTLRNITIFSDVSANTYTAVRRGGKKAGRQAPVEDAFILKGRFTMGRKVGKGYKRRFLLRGKRETVSLIIHKNLEGLKKRRKRLG</sequence>
<reference evidence="1 3" key="2">
    <citation type="submission" date="2016-08" db="EMBL/GenBank/DDBJ databases">
        <authorList>
            <person name="Seilhamer J.J."/>
        </authorList>
    </citation>
    <scope>NUCLEOTIDE SEQUENCE [LARGE SCALE GENOMIC DNA]</scope>
    <source>
        <strain evidence="1 3">NML150140-1</strain>
    </source>
</reference>
<evidence type="ECO:0000313" key="4">
    <source>
        <dbReference type="Proteomes" id="UP000094869"/>
    </source>
</evidence>
<protein>
    <submittedName>
        <fullName evidence="1">Uncharacterized protein</fullName>
    </submittedName>
</protein>
<proteinExistence type="predicted"/>
<dbReference type="EMBL" id="MEHA01000019">
    <property type="protein sequence ID" value="ODR47761.1"/>
    <property type="molecule type" value="Genomic_DNA"/>
</dbReference>
<gene>
    <name evidence="1" type="ORF">BEI59_22355</name>
    <name evidence="2" type="ORF">BEI63_09635</name>
</gene>
<comment type="caution">
    <text evidence="1">The sequence shown here is derived from an EMBL/GenBank/DDBJ whole genome shotgun (WGS) entry which is preliminary data.</text>
</comment>
<dbReference type="Proteomes" id="UP000094869">
    <property type="component" value="Unassembled WGS sequence"/>
</dbReference>
<evidence type="ECO:0000313" key="3">
    <source>
        <dbReference type="Proteomes" id="UP000094271"/>
    </source>
</evidence>
<dbReference type="AlphaFoldDB" id="A0A1E3UCY8"/>
<keyword evidence="4" id="KW-1185">Reference proteome</keyword>
<dbReference type="EMBL" id="MEHD01000020">
    <property type="protein sequence ID" value="ODR58140.1"/>
    <property type="molecule type" value="Genomic_DNA"/>
</dbReference>
<accession>A0A1E3UCY8</accession>
<reference evidence="2 4" key="1">
    <citation type="submission" date="2016-08" db="EMBL/GenBank/DDBJ databases">
        <title>Characterization of Isolates of Eisenbergiella tayi Derived from Blood Cultures, Using Whole Genome Sequencing.</title>
        <authorList>
            <person name="Bernier A.-M."/>
            <person name="Burdz T."/>
            <person name="Wiebe D."/>
            <person name="Bernard K."/>
        </authorList>
    </citation>
    <scope>NUCLEOTIDE SEQUENCE [LARGE SCALE GENOMIC DNA]</scope>
    <source>
        <strain evidence="2 4">NML120146</strain>
    </source>
</reference>